<dbReference type="AlphaFoldDB" id="A0A1X2GRV3"/>
<protein>
    <recommendedName>
        <fullName evidence="3">C2H2-type domain-containing protein</fullName>
    </recommendedName>
</protein>
<sequence length="400" mass="44379">MQPFQLQDVYANSVNIENRHATLLSLIDAAYPPDLCCTCYEPLDPSNSDHLAIHPQKYRCLSALCQRTFTSRACLRFHVSTSHLIDAKQPDPSDPLYLLYATAPSTNASSSISTQPLRPRSMIPILPATDTRSPAPSLTVPPARRGRPPKPRSEPTTPARRGRPRKHAIEPSPTPPLLPTNTARQITSESPTTPPFRPSVTPVSADPSSSSSIPTHSPASTRSPSPHPQAIEMQQQERLKLQLQRQLILQEEEQQRRQHLQRQHLPDPDPSLPYGRPGRRSSVALSPSAPHLDMHRFSSGKTLSVSAKLTLASYYPHLQCPSCKKYFKNRSQVVRHLQSDHGPGEGYQCYYSDCPHTKAFSSREGLVYHLIRTHHCGINDAATDHPSFIGTMPSPSQSPV</sequence>
<dbReference type="InterPro" id="IPR013087">
    <property type="entry name" value="Znf_C2H2_type"/>
</dbReference>
<feature type="compositionally biased region" description="Polar residues" evidence="2">
    <location>
        <begin position="181"/>
        <end position="191"/>
    </location>
</feature>
<dbReference type="SMART" id="SM00355">
    <property type="entry name" value="ZnF_C2H2"/>
    <property type="match status" value="3"/>
</dbReference>
<reference evidence="4 5" key="1">
    <citation type="submission" date="2016-07" db="EMBL/GenBank/DDBJ databases">
        <title>Pervasive Adenine N6-methylation of Active Genes in Fungi.</title>
        <authorList>
            <consortium name="DOE Joint Genome Institute"/>
            <person name="Mondo S.J."/>
            <person name="Dannebaum R.O."/>
            <person name="Kuo R.C."/>
            <person name="Labutti K."/>
            <person name="Haridas S."/>
            <person name="Kuo A."/>
            <person name="Salamov A."/>
            <person name="Ahrendt S.R."/>
            <person name="Lipzen A."/>
            <person name="Sullivan W."/>
            <person name="Andreopoulos W.B."/>
            <person name="Clum A."/>
            <person name="Lindquist E."/>
            <person name="Daum C."/>
            <person name="Ramamoorthy G.K."/>
            <person name="Gryganskyi A."/>
            <person name="Culley D."/>
            <person name="Magnuson J.K."/>
            <person name="James T.Y."/>
            <person name="O'Malley M.A."/>
            <person name="Stajich J.E."/>
            <person name="Spatafora J.W."/>
            <person name="Visel A."/>
            <person name="Grigoriev I.V."/>
        </authorList>
    </citation>
    <scope>NUCLEOTIDE SEQUENCE [LARGE SCALE GENOMIC DNA]</scope>
    <source>
        <strain evidence="4 5">NRRL 3301</strain>
    </source>
</reference>
<organism evidence="4 5">
    <name type="scientific">Hesseltinella vesiculosa</name>
    <dbReference type="NCBI Taxonomy" id="101127"/>
    <lineage>
        <taxon>Eukaryota</taxon>
        <taxon>Fungi</taxon>
        <taxon>Fungi incertae sedis</taxon>
        <taxon>Mucoromycota</taxon>
        <taxon>Mucoromycotina</taxon>
        <taxon>Mucoromycetes</taxon>
        <taxon>Mucorales</taxon>
        <taxon>Cunninghamellaceae</taxon>
        <taxon>Hesseltinella</taxon>
    </lineage>
</organism>
<keyword evidence="1" id="KW-0862">Zinc</keyword>
<feature type="region of interest" description="Disordered" evidence="2">
    <location>
        <begin position="253"/>
        <end position="291"/>
    </location>
</feature>
<feature type="domain" description="C2H2-type" evidence="3">
    <location>
        <begin position="58"/>
        <end position="83"/>
    </location>
</feature>
<feature type="region of interest" description="Disordered" evidence="2">
    <location>
        <begin position="125"/>
        <end position="227"/>
    </location>
</feature>
<dbReference type="OrthoDB" id="8117402at2759"/>
<dbReference type="Proteomes" id="UP000242146">
    <property type="component" value="Unassembled WGS sequence"/>
</dbReference>
<proteinExistence type="predicted"/>
<evidence type="ECO:0000256" key="1">
    <source>
        <dbReference type="PROSITE-ProRule" id="PRU00042"/>
    </source>
</evidence>
<feature type="compositionally biased region" description="Low complexity" evidence="2">
    <location>
        <begin position="198"/>
        <end position="220"/>
    </location>
</feature>
<dbReference type="Gene3D" id="3.30.160.60">
    <property type="entry name" value="Classic Zinc Finger"/>
    <property type="match status" value="1"/>
</dbReference>
<evidence type="ECO:0000313" key="4">
    <source>
        <dbReference type="EMBL" id="ORX58997.1"/>
    </source>
</evidence>
<evidence type="ECO:0000313" key="5">
    <source>
        <dbReference type="Proteomes" id="UP000242146"/>
    </source>
</evidence>
<keyword evidence="1" id="KW-0479">Metal-binding</keyword>
<evidence type="ECO:0000259" key="3">
    <source>
        <dbReference type="PROSITE" id="PS50157"/>
    </source>
</evidence>
<evidence type="ECO:0000256" key="2">
    <source>
        <dbReference type="SAM" id="MobiDB-lite"/>
    </source>
</evidence>
<comment type="caution">
    <text evidence="4">The sequence shown here is derived from an EMBL/GenBank/DDBJ whole genome shotgun (WGS) entry which is preliminary data.</text>
</comment>
<name>A0A1X2GRV3_9FUNG</name>
<dbReference type="GO" id="GO:0008270">
    <property type="term" value="F:zinc ion binding"/>
    <property type="evidence" value="ECO:0007669"/>
    <property type="project" value="UniProtKB-KW"/>
</dbReference>
<dbReference type="STRING" id="101127.A0A1X2GRV3"/>
<keyword evidence="1" id="KW-0863">Zinc-finger</keyword>
<accession>A0A1X2GRV3</accession>
<keyword evidence="5" id="KW-1185">Reference proteome</keyword>
<dbReference type="PROSITE" id="PS50157">
    <property type="entry name" value="ZINC_FINGER_C2H2_2"/>
    <property type="match status" value="2"/>
</dbReference>
<dbReference type="PROSITE" id="PS00028">
    <property type="entry name" value="ZINC_FINGER_C2H2_1"/>
    <property type="match status" value="2"/>
</dbReference>
<gene>
    <name evidence="4" type="ORF">DM01DRAFT_1333591</name>
</gene>
<feature type="domain" description="C2H2-type" evidence="3">
    <location>
        <begin position="318"/>
        <end position="341"/>
    </location>
</feature>
<dbReference type="EMBL" id="MCGT01000006">
    <property type="protein sequence ID" value="ORX58997.1"/>
    <property type="molecule type" value="Genomic_DNA"/>
</dbReference>